<reference evidence="1" key="1">
    <citation type="journal article" date="2015" name="Nature">
        <title>Complex archaea that bridge the gap between prokaryotes and eukaryotes.</title>
        <authorList>
            <person name="Spang A."/>
            <person name="Saw J.H."/>
            <person name="Jorgensen S.L."/>
            <person name="Zaremba-Niedzwiedzka K."/>
            <person name="Martijn J."/>
            <person name="Lind A.E."/>
            <person name="van Eijk R."/>
            <person name="Schleper C."/>
            <person name="Guy L."/>
            <person name="Ettema T.J."/>
        </authorList>
    </citation>
    <scope>NUCLEOTIDE SEQUENCE</scope>
</reference>
<dbReference type="EMBL" id="LAZR01035988">
    <property type="protein sequence ID" value="KKL26038.1"/>
    <property type="molecule type" value="Genomic_DNA"/>
</dbReference>
<sequence length="57" mass="6563">MSREKEFLAYIDGFLTALSASSRSKEEIQESIHQLVKIVRGRGNSLRELEDNIKRVN</sequence>
<proteinExistence type="predicted"/>
<evidence type="ECO:0000313" key="1">
    <source>
        <dbReference type="EMBL" id="KKL26038.1"/>
    </source>
</evidence>
<gene>
    <name evidence="1" type="ORF">LCGC14_2399310</name>
</gene>
<comment type="caution">
    <text evidence="1">The sequence shown here is derived from an EMBL/GenBank/DDBJ whole genome shotgun (WGS) entry which is preliminary data.</text>
</comment>
<accession>A0A0F9EQ81</accession>
<organism evidence="1">
    <name type="scientific">marine sediment metagenome</name>
    <dbReference type="NCBI Taxonomy" id="412755"/>
    <lineage>
        <taxon>unclassified sequences</taxon>
        <taxon>metagenomes</taxon>
        <taxon>ecological metagenomes</taxon>
    </lineage>
</organism>
<dbReference type="AlphaFoldDB" id="A0A0F9EQ81"/>
<protein>
    <submittedName>
        <fullName evidence="1">Uncharacterized protein</fullName>
    </submittedName>
</protein>
<name>A0A0F9EQ81_9ZZZZ</name>